<accession>A0A7W7V6V3</accession>
<evidence type="ECO:0000259" key="10">
    <source>
        <dbReference type="Pfam" id="PF00082"/>
    </source>
</evidence>
<dbReference type="SUPFAM" id="SSF52743">
    <property type="entry name" value="Subtilisin-like"/>
    <property type="match status" value="1"/>
</dbReference>
<dbReference type="PANTHER" id="PTHR10795">
    <property type="entry name" value="PROPROTEIN CONVERTASE SUBTILISIN/KEXIN"/>
    <property type="match status" value="1"/>
</dbReference>
<keyword evidence="4 7" id="KW-0378">Hydrolase</keyword>
<evidence type="ECO:0000256" key="5">
    <source>
        <dbReference type="ARBA" id="ARBA00022825"/>
    </source>
</evidence>
<dbReference type="EMBL" id="JACHHX010000001">
    <property type="protein sequence ID" value="MBB5014337.1"/>
    <property type="molecule type" value="Genomic_DNA"/>
</dbReference>
<feature type="domain" description="PA" evidence="11">
    <location>
        <begin position="412"/>
        <end position="506"/>
    </location>
</feature>
<evidence type="ECO:0000256" key="3">
    <source>
        <dbReference type="ARBA" id="ARBA00022729"/>
    </source>
</evidence>
<dbReference type="InterPro" id="IPR003137">
    <property type="entry name" value="PA_domain"/>
</dbReference>
<evidence type="ECO:0000256" key="9">
    <source>
        <dbReference type="SAM" id="MobiDB-lite"/>
    </source>
</evidence>
<proteinExistence type="inferred from homology"/>
<dbReference type="InterPro" id="IPR015500">
    <property type="entry name" value="Peptidase_S8_subtilisin-rel"/>
</dbReference>
<dbReference type="CDD" id="cd02120">
    <property type="entry name" value="PA_subtilisin_like"/>
    <property type="match status" value="1"/>
</dbReference>
<evidence type="ECO:0000256" key="7">
    <source>
        <dbReference type="PROSITE-ProRule" id="PRU01240"/>
    </source>
</evidence>
<feature type="compositionally biased region" description="Basic and acidic residues" evidence="9">
    <location>
        <begin position="884"/>
        <end position="899"/>
    </location>
</feature>
<dbReference type="InterPro" id="IPR010259">
    <property type="entry name" value="S8pro/Inhibitor_I9"/>
</dbReference>
<reference evidence="13 14" key="1">
    <citation type="submission" date="2020-08" db="EMBL/GenBank/DDBJ databases">
        <title>Genomic Encyclopedia of Type Strains, Phase IV (KMG-IV): sequencing the most valuable type-strain genomes for metagenomic binning, comparative biology and taxonomic classification.</title>
        <authorList>
            <person name="Goeker M."/>
        </authorList>
    </citation>
    <scope>NUCLEOTIDE SEQUENCE [LARGE SCALE GENOMIC DNA]</scope>
    <source>
        <strain evidence="13 14">DSM 25897</strain>
    </source>
</reference>
<gene>
    <name evidence="13" type="ORF">HNQ58_000208</name>
</gene>
<dbReference type="InterPro" id="IPR045051">
    <property type="entry name" value="SBT"/>
</dbReference>
<dbReference type="PROSITE" id="PS00137">
    <property type="entry name" value="SUBTILASE_HIS"/>
    <property type="match status" value="1"/>
</dbReference>
<dbReference type="GO" id="GO:0006508">
    <property type="term" value="P:proteolysis"/>
    <property type="evidence" value="ECO:0007669"/>
    <property type="project" value="UniProtKB-KW"/>
</dbReference>
<dbReference type="RefSeq" id="WP_183946926.1">
    <property type="nucleotide sequence ID" value="NZ_JACHHX010000001.1"/>
</dbReference>
<feature type="active site" description="Charge relay system" evidence="6 7">
    <location>
        <position position="187"/>
    </location>
</feature>
<dbReference type="Gene3D" id="3.50.30.30">
    <property type="match status" value="1"/>
</dbReference>
<evidence type="ECO:0000259" key="11">
    <source>
        <dbReference type="Pfam" id="PF02225"/>
    </source>
</evidence>
<comment type="similarity">
    <text evidence="1 7 8">Belongs to the peptidase S8 family.</text>
</comment>
<dbReference type="Gene3D" id="3.40.50.200">
    <property type="entry name" value="Peptidase S8/S53 domain"/>
    <property type="match status" value="1"/>
</dbReference>
<evidence type="ECO:0000256" key="2">
    <source>
        <dbReference type="ARBA" id="ARBA00022670"/>
    </source>
</evidence>
<evidence type="ECO:0000256" key="1">
    <source>
        <dbReference type="ARBA" id="ARBA00011073"/>
    </source>
</evidence>
<evidence type="ECO:0000313" key="14">
    <source>
        <dbReference type="Proteomes" id="UP000519004"/>
    </source>
</evidence>
<sequence length="1385" mass="145652">MTPPAMPILARAIAGVLGIAAFAVPVAGAKEHGSQGRAIYIVQFEEPALASYTGPDQLDKRAPRLSATSPAVTGARMLDVKTPESQGYLAFLRDRREARLSEAEARLGRTLRPTHVYDVVFNGVALELEPHEAERLAQLPGVRQVEREQIERLHTDAGPGWIRADQVWSGAAGVTTRGEGVIVGVVDSGIHASHPSFAATSPLDGYVHVNPKGGFLGLCATGQATCNNKLIGIYNFTSEGSDGSDVSGHGTHVAGTVLGNPLNVTVSGVARTISGVAPRANLISYKACTNEGSSGSCPGSATLAALNQAATDQVHVVNYSIGGSANNPWSNSSANAMRGLRDAGVVVVVAAGNDGPGAGTVTSPGNAPWVLTVAAASHTRIIGNQLFLSGGATPPPNGGVLIGASQTGGSGTFPLVHAEPRLCAEGADTSLNGNNMPSAWGATTYSNRMVLCDRGIYARVDKSRNVKNAGGAAMVLLNQISDGASVVADAHTIPSTHLRYADAQALLQWLSTGSGHTGRLDAATVRDAAGFADVLAGFSGRGPAKPDNIAEVLKPNVTAPGVSILAADRTGSGVVFKSGTSMATPHVAGAAALLRAANPTWRANEIISALTTTARNSVKLTDGTTLAAPFDQGAGSIDVSRAIRAALSFNVTSAEFVNANPGAGGTPRDLNLPALVHASCLEACALTRRVTDLAGGGQWQVQFESLPAGVVASASPASFTLTAGATQSVNFSFDVSDPSLAGRWIHGTVRFKRITNDGRPDATIPVSLHVLPGQVPPPIELQVDSDAGFVDYPLSGLVALPDARFRGTPLAAPLITNFNLRQDSARNNVYDDLTDGVAYVTLTLPPSADGQPVSWKVVFEATGPASVDYDLYVGIDENGNSRPDASEERCRSTDPKGQARERCELDVQHPGGSENLVVWALVQNWESSSPGAVDTIRLEGYAVPRSPLGADLRGLTATGPGQVARNAPFNLRLSWNDPGMLPGDVRYGLVQISATRDFVTMEVPVRISRVAGTSAARALKDGETLRLRLSGNAAHERIYFEVPPNAQEVAFTLENAFGVDLYLAHASEASSPQINLAPPRNQAQTVLSGAHDSRSIILSGNHLKPGRWYLTPVNTRATPSTEFALRARVLQSGPRPDLRSGQYYNWRRSGHGIFLDYAGSQWLMLWYTYLQDGTPTWYLAVAPALAGNGGVWNADLLRIVWNGNQTASTPVGRVQIIPTGTSTLDFHYQLDGQSGYEPMDRLGGGQGCPVFNGQALDVTGHWYSPDKSGFGYNVQLEPPGVIPNGLEILTAYLYDGQGFPRWLIGARDYDAGNAEASIAMEQLTGFCPLCTYQPTTSRIVGQGVRRYGTNRVERLGITAEFAPPLSGLWVESLPTAVLSEPKLCQ</sequence>
<protein>
    <submittedName>
        <fullName evidence="13">Subtilisin family serine protease</fullName>
    </submittedName>
</protein>
<feature type="domain" description="Inhibitor I9" evidence="12">
    <location>
        <begin position="110"/>
        <end position="154"/>
    </location>
</feature>
<keyword evidence="2 7" id="KW-0645">Protease</keyword>
<organism evidence="13 14">
    <name type="scientific">Rehaibacterium terrae</name>
    <dbReference type="NCBI Taxonomy" id="1341696"/>
    <lineage>
        <taxon>Bacteria</taxon>
        <taxon>Pseudomonadati</taxon>
        <taxon>Pseudomonadota</taxon>
        <taxon>Gammaproteobacteria</taxon>
        <taxon>Lysobacterales</taxon>
        <taxon>Lysobacteraceae</taxon>
        <taxon>Rehaibacterium</taxon>
    </lineage>
</organism>
<dbReference type="InterPro" id="IPR000209">
    <property type="entry name" value="Peptidase_S8/S53_dom"/>
</dbReference>
<dbReference type="PRINTS" id="PR00723">
    <property type="entry name" value="SUBTILISIN"/>
</dbReference>
<keyword evidence="5 7" id="KW-0720">Serine protease</keyword>
<evidence type="ECO:0000256" key="8">
    <source>
        <dbReference type="RuleBase" id="RU003355"/>
    </source>
</evidence>
<dbReference type="InterPro" id="IPR037045">
    <property type="entry name" value="S8pro/Inhibitor_I9_sf"/>
</dbReference>
<dbReference type="InterPro" id="IPR023828">
    <property type="entry name" value="Peptidase_S8_Ser-AS"/>
</dbReference>
<dbReference type="InterPro" id="IPR036852">
    <property type="entry name" value="Peptidase_S8/S53_dom_sf"/>
</dbReference>
<feature type="region of interest" description="Disordered" evidence="9">
    <location>
        <begin position="878"/>
        <end position="899"/>
    </location>
</feature>
<evidence type="ECO:0000256" key="6">
    <source>
        <dbReference type="PIRSR" id="PIRSR615500-1"/>
    </source>
</evidence>
<dbReference type="PROSITE" id="PS51892">
    <property type="entry name" value="SUBTILASE"/>
    <property type="match status" value="1"/>
</dbReference>
<dbReference type="Pfam" id="PF05922">
    <property type="entry name" value="Inhibitor_I9"/>
    <property type="match status" value="1"/>
</dbReference>
<feature type="active site" description="Charge relay system" evidence="6 7">
    <location>
        <position position="249"/>
    </location>
</feature>
<keyword evidence="3" id="KW-0732">Signal</keyword>
<dbReference type="InterPro" id="IPR022398">
    <property type="entry name" value="Peptidase_S8_His-AS"/>
</dbReference>
<dbReference type="PROSITE" id="PS00136">
    <property type="entry name" value="SUBTILASE_ASP"/>
    <property type="match status" value="1"/>
</dbReference>
<keyword evidence="14" id="KW-1185">Reference proteome</keyword>
<dbReference type="Proteomes" id="UP000519004">
    <property type="component" value="Unassembled WGS sequence"/>
</dbReference>
<dbReference type="Gene3D" id="3.30.70.80">
    <property type="entry name" value="Peptidase S8 propeptide/proteinase inhibitor I9"/>
    <property type="match status" value="1"/>
</dbReference>
<comment type="caution">
    <text evidence="13">The sequence shown here is derived from an EMBL/GenBank/DDBJ whole genome shotgun (WGS) entry which is preliminary data.</text>
</comment>
<evidence type="ECO:0000259" key="12">
    <source>
        <dbReference type="Pfam" id="PF05922"/>
    </source>
</evidence>
<dbReference type="InterPro" id="IPR023827">
    <property type="entry name" value="Peptidase_S8_Asp-AS"/>
</dbReference>
<dbReference type="GO" id="GO:0004252">
    <property type="term" value="F:serine-type endopeptidase activity"/>
    <property type="evidence" value="ECO:0007669"/>
    <property type="project" value="UniProtKB-UniRule"/>
</dbReference>
<evidence type="ECO:0000313" key="13">
    <source>
        <dbReference type="EMBL" id="MBB5014337.1"/>
    </source>
</evidence>
<name>A0A7W7V6V3_9GAMM</name>
<evidence type="ECO:0000256" key="4">
    <source>
        <dbReference type="ARBA" id="ARBA00022801"/>
    </source>
</evidence>
<feature type="active site" description="Charge relay system" evidence="6 7">
    <location>
        <position position="581"/>
    </location>
</feature>
<feature type="domain" description="Peptidase S8/S53" evidence="10">
    <location>
        <begin position="178"/>
        <end position="635"/>
    </location>
</feature>
<dbReference type="Pfam" id="PF00082">
    <property type="entry name" value="Peptidase_S8"/>
    <property type="match status" value="1"/>
</dbReference>
<dbReference type="Pfam" id="PF02225">
    <property type="entry name" value="PA"/>
    <property type="match status" value="1"/>
</dbReference>
<dbReference type="PROSITE" id="PS00138">
    <property type="entry name" value="SUBTILASE_SER"/>
    <property type="match status" value="1"/>
</dbReference>